<feature type="compositionally biased region" description="Basic and acidic residues" evidence="2">
    <location>
        <begin position="182"/>
        <end position="200"/>
    </location>
</feature>
<accession>A0A0S4IME6</accession>
<dbReference type="GO" id="GO:0016787">
    <property type="term" value="F:hydrolase activity"/>
    <property type="evidence" value="ECO:0007669"/>
    <property type="project" value="UniProtKB-KW"/>
</dbReference>
<dbReference type="Proteomes" id="UP000051952">
    <property type="component" value="Unassembled WGS sequence"/>
</dbReference>
<dbReference type="PROSITE" id="PS51194">
    <property type="entry name" value="HELICASE_CTER"/>
    <property type="match status" value="1"/>
</dbReference>
<dbReference type="Gene3D" id="3.40.50.300">
    <property type="entry name" value="P-loop containing nucleotide triphosphate hydrolases"/>
    <property type="match status" value="1"/>
</dbReference>
<dbReference type="PANTHER" id="PTHR10799">
    <property type="entry name" value="SNF2/RAD54 HELICASE FAMILY"/>
    <property type="match status" value="1"/>
</dbReference>
<organism evidence="4 5">
    <name type="scientific">Bodo saltans</name>
    <name type="common">Flagellated protozoan</name>
    <dbReference type="NCBI Taxonomy" id="75058"/>
    <lineage>
        <taxon>Eukaryota</taxon>
        <taxon>Discoba</taxon>
        <taxon>Euglenozoa</taxon>
        <taxon>Kinetoplastea</taxon>
        <taxon>Metakinetoplastina</taxon>
        <taxon>Eubodonida</taxon>
        <taxon>Bodonidae</taxon>
        <taxon>Bodo</taxon>
    </lineage>
</organism>
<feature type="domain" description="Helicase C-terminal" evidence="3">
    <location>
        <begin position="1"/>
        <end position="96"/>
    </location>
</feature>
<dbReference type="SUPFAM" id="SSF52540">
    <property type="entry name" value="P-loop containing nucleoside triphosphate hydrolases"/>
    <property type="match status" value="1"/>
</dbReference>
<dbReference type="CDD" id="cd18793">
    <property type="entry name" value="SF2_C_SNF"/>
    <property type="match status" value="1"/>
</dbReference>
<feature type="region of interest" description="Disordered" evidence="2">
    <location>
        <begin position="143"/>
        <end position="164"/>
    </location>
</feature>
<dbReference type="GO" id="GO:0004386">
    <property type="term" value="F:helicase activity"/>
    <property type="evidence" value="ECO:0007669"/>
    <property type="project" value="UniProtKB-KW"/>
</dbReference>
<feature type="region of interest" description="Disordered" evidence="2">
    <location>
        <begin position="178"/>
        <end position="211"/>
    </location>
</feature>
<evidence type="ECO:0000256" key="2">
    <source>
        <dbReference type="SAM" id="MobiDB-lite"/>
    </source>
</evidence>
<dbReference type="InterPro" id="IPR001650">
    <property type="entry name" value="Helicase_C-like"/>
</dbReference>
<protein>
    <submittedName>
        <fullName evidence="4">Helicase, putative</fullName>
    </submittedName>
</protein>
<keyword evidence="1" id="KW-0378">Hydrolase</keyword>
<dbReference type="OrthoDB" id="372624at2759"/>
<dbReference type="InterPro" id="IPR027417">
    <property type="entry name" value="P-loop_NTPase"/>
</dbReference>
<sequence>RSGGVGLNLVAADTVILFDCDFNPHNDQQAIDRCHRIGQVRPVAVYRLVAPSTVEEALMCVALRKKKMEKIVIECGQFRHSSVTGACATSQSQDSLDSDACNHKVNTSSQHSVPHLSRFLFDESLAINDFELEDFAPKLTTMQNSSSNTSYYSKAKQRVPPYSAPSDDALVQALTMRMTFGHGHEPIDDDDPKRDHSEKVRQKKTPISSQR</sequence>
<gene>
    <name evidence="4" type="ORF">BSAL_03470</name>
</gene>
<name>A0A0S4IME6_BODSA</name>
<dbReference type="InterPro" id="IPR049730">
    <property type="entry name" value="SNF2/RAD54-like_C"/>
</dbReference>
<keyword evidence="4" id="KW-0547">Nucleotide-binding</keyword>
<feature type="compositionally biased region" description="Polar residues" evidence="2">
    <location>
        <begin position="143"/>
        <end position="152"/>
    </location>
</feature>
<dbReference type="AlphaFoldDB" id="A0A0S4IME6"/>
<reference evidence="5" key="1">
    <citation type="submission" date="2015-09" db="EMBL/GenBank/DDBJ databases">
        <authorList>
            <consortium name="Pathogen Informatics"/>
        </authorList>
    </citation>
    <scope>NUCLEOTIDE SEQUENCE [LARGE SCALE GENOMIC DNA]</scope>
    <source>
        <strain evidence="5">Lake Konstanz</strain>
    </source>
</reference>
<proteinExistence type="predicted"/>
<keyword evidence="4" id="KW-0067">ATP-binding</keyword>
<evidence type="ECO:0000313" key="5">
    <source>
        <dbReference type="Proteomes" id="UP000051952"/>
    </source>
</evidence>
<evidence type="ECO:0000259" key="3">
    <source>
        <dbReference type="PROSITE" id="PS51194"/>
    </source>
</evidence>
<keyword evidence="5" id="KW-1185">Reference proteome</keyword>
<evidence type="ECO:0000313" key="4">
    <source>
        <dbReference type="EMBL" id="CUE73395.1"/>
    </source>
</evidence>
<dbReference type="EMBL" id="CYKH01000149">
    <property type="protein sequence ID" value="CUE73395.1"/>
    <property type="molecule type" value="Genomic_DNA"/>
</dbReference>
<dbReference type="VEuPathDB" id="TriTrypDB:BSAL_03470"/>
<evidence type="ECO:0000256" key="1">
    <source>
        <dbReference type="ARBA" id="ARBA00022801"/>
    </source>
</evidence>
<keyword evidence="4" id="KW-0347">Helicase</keyword>
<feature type="non-terminal residue" evidence="4">
    <location>
        <position position="1"/>
    </location>
</feature>
<dbReference type="Pfam" id="PF00271">
    <property type="entry name" value="Helicase_C"/>
    <property type="match status" value="1"/>
</dbReference>